<sequence>MTDALLDYMDFNVIVVDWNAGARAIYSQAAANTRLVGLEVASLIEYLITQRDCKAKGFHLIGHSLGSHISGYAGEALIKKYSQKLGRISGLDPAEPLFQSMPEFVRLDPSDAEFVDAIHTDSKSIIMLGYGMMDPVGHVDFYPNGGVDQPGCALMDFHENFENLDDVGRHLVACSHDRALQYYIESIRETNSTCKFIAHECSSYEKFKQGSCFVCGKENEHCSTMGIRADEFIPTLGDRKNVKFYLDTGKSSPYCKNHYLLEINLAKSDEAEQWVQGFMKTNLYGSKGELMDVDLTPDGSTKFVHGTQIKRLISTNSDLGNVNLVHIEWNYDHDINPLDLGKVCVLLCSDKIYLRSVSVIDDQNQSENHVVCGNSSVNSSDQICIIPSGKSKLFYQPCKPFVEEKTGDDRKFLRKPKSKFSFFKFPF</sequence>
<dbReference type="PANTHER" id="PTHR11610:SF173">
    <property type="entry name" value="LIPASE DOMAIN-CONTAINING PROTEIN-RELATED"/>
    <property type="match status" value="1"/>
</dbReference>
<dbReference type="GO" id="GO:0016298">
    <property type="term" value="F:lipase activity"/>
    <property type="evidence" value="ECO:0007669"/>
    <property type="project" value="InterPro"/>
</dbReference>
<evidence type="ECO:0000256" key="2">
    <source>
        <dbReference type="ARBA" id="ARBA00010701"/>
    </source>
</evidence>
<dbReference type="PRINTS" id="PR00821">
    <property type="entry name" value="TAGLIPASE"/>
</dbReference>
<evidence type="ECO:0000259" key="7">
    <source>
        <dbReference type="Pfam" id="PF00151"/>
    </source>
</evidence>
<dbReference type="GO" id="GO:0052689">
    <property type="term" value="F:carboxylic ester hydrolase activity"/>
    <property type="evidence" value="ECO:0007669"/>
    <property type="project" value="InterPro"/>
</dbReference>
<dbReference type="Pfam" id="PF00151">
    <property type="entry name" value="Lipase"/>
    <property type="match status" value="1"/>
</dbReference>
<feature type="binding site" evidence="5">
    <location>
        <position position="108"/>
    </location>
    <ligand>
        <name>Ca(2+)</name>
        <dbReference type="ChEBI" id="CHEBI:29108"/>
    </ligand>
</feature>
<keyword evidence="5" id="KW-0479">Metal-binding</keyword>
<evidence type="ECO:0000256" key="5">
    <source>
        <dbReference type="PIRSR" id="PIRSR000865-2"/>
    </source>
</evidence>
<evidence type="ECO:0000256" key="4">
    <source>
        <dbReference type="PIRSR" id="PIRSR000865-1"/>
    </source>
</evidence>
<organism evidence="8">
    <name type="scientific">Lepeophtheirus salmonis</name>
    <name type="common">Salmon louse</name>
    <name type="synonym">Caligus salmonis</name>
    <dbReference type="NCBI Taxonomy" id="72036"/>
    <lineage>
        <taxon>Eukaryota</taxon>
        <taxon>Metazoa</taxon>
        <taxon>Ecdysozoa</taxon>
        <taxon>Arthropoda</taxon>
        <taxon>Crustacea</taxon>
        <taxon>Multicrustacea</taxon>
        <taxon>Hexanauplia</taxon>
        <taxon>Copepoda</taxon>
        <taxon>Siphonostomatoida</taxon>
        <taxon>Caligidae</taxon>
        <taxon>Lepeophtheirus</taxon>
    </lineage>
</organism>
<dbReference type="InterPro" id="IPR013818">
    <property type="entry name" value="Lipase"/>
</dbReference>
<dbReference type="GO" id="GO:0016042">
    <property type="term" value="P:lipid catabolic process"/>
    <property type="evidence" value="ECO:0007669"/>
    <property type="project" value="TreeGrafter"/>
</dbReference>
<feature type="binding site" evidence="5">
    <location>
        <position position="106"/>
    </location>
    <ligand>
        <name>Ca(2+)</name>
        <dbReference type="ChEBI" id="CHEBI:29108"/>
    </ligand>
</feature>
<evidence type="ECO:0000313" key="8">
    <source>
        <dbReference type="EMBL" id="CDW18115.1"/>
    </source>
</evidence>
<dbReference type="InterPro" id="IPR036392">
    <property type="entry name" value="PLAT/LH2_dom_sf"/>
</dbReference>
<comment type="subcellular location">
    <subcellularLocation>
        <location evidence="1">Secreted</location>
    </subcellularLocation>
</comment>
<evidence type="ECO:0000256" key="1">
    <source>
        <dbReference type="ARBA" id="ARBA00004613"/>
    </source>
</evidence>
<dbReference type="GO" id="GO:0005615">
    <property type="term" value="C:extracellular space"/>
    <property type="evidence" value="ECO:0007669"/>
    <property type="project" value="TreeGrafter"/>
</dbReference>
<dbReference type="InterPro" id="IPR029058">
    <property type="entry name" value="AB_hydrolase_fold"/>
</dbReference>
<dbReference type="SUPFAM" id="SSF53474">
    <property type="entry name" value="alpha/beta-Hydrolases"/>
    <property type="match status" value="1"/>
</dbReference>
<comment type="similarity">
    <text evidence="2 6">Belongs to the AB hydrolase superfamily. Lipase family.</text>
</comment>
<dbReference type="PIRSF" id="PIRSF000865">
    <property type="entry name" value="Lipoprotein_lipase_LIPH"/>
    <property type="match status" value="1"/>
</dbReference>
<dbReference type="GO" id="GO:0046872">
    <property type="term" value="F:metal ion binding"/>
    <property type="evidence" value="ECO:0007669"/>
    <property type="project" value="UniProtKB-KW"/>
</dbReference>
<feature type="binding site" evidence="5">
    <location>
        <position position="111"/>
    </location>
    <ligand>
        <name>Ca(2+)</name>
        <dbReference type="ChEBI" id="CHEBI:29108"/>
    </ligand>
</feature>
<feature type="domain" description="Lipase" evidence="7">
    <location>
        <begin position="3"/>
        <end position="254"/>
    </location>
</feature>
<keyword evidence="3" id="KW-0964">Secreted</keyword>
<protein>
    <submittedName>
        <fullName evidence="8">Pancreatic triacylglycerol lipaselike [Apis florea]</fullName>
    </submittedName>
</protein>
<accession>A0A0K2SX50</accession>
<dbReference type="SUPFAM" id="SSF49723">
    <property type="entry name" value="Lipase/lipooxygenase domain (PLAT/LH2 domain)"/>
    <property type="match status" value="1"/>
</dbReference>
<dbReference type="OrthoDB" id="203862at2759"/>
<reference evidence="8" key="1">
    <citation type="submission" date="2014-05" db="EMBL/GenBank/DDBJ databases">
        <authorList>
            <person name="Chronopoulou M."/>
        </authorList>
    </citation>
    <scope>NUCLEOTIDE SEQUENCE</scope>
    <source>
        <tissue evidence="8">Whole organism</tissue>
    </source>
</reference>
<feature type="binding site" evidence="5">
    <location>
        <position position="103"/>
    </location>
    <ligand>
        <name>Ca(2+)</name>
        <dbReference type="ChEBI" id="CHEBI:29108"/>
    </ligand>
</feature>
<evidence type="ECO:0000256" key="3">
    <source>
        <dbReference type="ARBA" id="ARBA00022525"/>
    </source>
</evidence>
<feature type="active site" description="Charge relay system" evidence="4">
    <location>
        <position position="92"/>
    </location>
</feature>
<dbReference type="Gene3D" id="3.40.50.1820">
    <property type="entry name" value="alpha/beta hydrolase"/>
    <property type="match status" value="1"/>
</dbReference>
<dbReference type="CDD" id="cd00707">
    <property type="entry name" value="Pancreat_lipase_like"/>
    <property type="match status" value="1"/>
</dbReference>
<dbReference type="Gene3D" id="2.60.60.20">
    <property type="entry name" value="PLAT/LH2 domain"/>
    <property type="match status" value="1"/>
</dbReference>
<evidence type="ECO:0000256" key="6">
    <source>
        <dbReference type="RuleBase" id="RU004262"/>
    </source>
</evidence>
<keyword evidence="5" id="KW-0106">Calcium</keyword>
<dbReference type="GO" id="GO:0017171">
    <property type="term" value="F:serine hydrolase activity"/>
    <property type="evidence" value="ECO:0007669"/>
    <property type="project" value="TreeGrafter"/>
</dbReference>
<dbReference type="InterPro" id="IPR033906">
    <property type="entry name" value="Lipase_N"/>
</dbReference>
<feature type="active site" description="Nucleophile" evidence="4">
    <location>
        <position position="64"/>
    </location>
</feature>
<dbReference type="InterPro" id="IPR000734">
    <property type="entry name" value="TAG_lipase"/>
</dbReference>
<dbReference type="PANTHER" id="PTHR11610">
    <property type="entry name" value="LIPASE"/>
    <property type="match status" value="1"/>
</dbReference>
<name>A0A0K2SX50_LEPSM</name>
<proteinExistence type="inferred from homology"/>
<dbReference type="AlphaFoldDB" id="A0A0K2SX50"/>
<feature type="active site" description="Charge relay system" evidence="4">
    <location>
        <position position="176"/>
    </location>
</feature>
<dbReference type="EMBL" id="HACA01000754">
    <property type="protein sequence ID" value="CDW18115.1"/>
    <property type="molecule type" value="Transcribed_RNA"/>
</dbReference>
<dbReference type="InterPro" id="IPR016272">
    <property type="entry name" value="Lipase_LIPH"/>
</dbReference>